<proteinExistence type="inferred from homology"/>
<protein>
    <submittedName>
        <fullName evidence="8">C40 family peptidase</fullName>
    </submittedName>
</protein>
<evidence type="ECO:0000313" key="8">
    <source>
        <dbReference type="EMBL" id="MBC8361629.1"/>
    </source>
</evidence>
<dbReference type="Pfam" id="PF00877">
    <property type="entry name" value="NLPC_P60"/>
    <property type="match status" value="1"/>
</dbReference>
<dbReference type="PANTHER" id="PTHR47360:SF1">
    <property type="entry name" value="ENDOPEPTIDASE NLPC-RELATED"/>
    <property type="match status" value="1"/>
</dbReference>
<dbReference type="Gene3D" id="3.90.1720.10">
    <property type="entry name" value="endopeptidase domain like (from Nostoc punctiforme)"/>
    <property type="match status" value="1"/>
</dbReference>
<dbReference type="PROSITE" id="PS51935">
    <property type="entry name" value="NLPC_P60"/>
    <property type="match status" value="1"/>
</dbReference>
<evidence type="ECO:0000256" key="3">
    <source>
        <dbReference type="ARBA" id="ARBA00022729"/>
    </source>
</evidence>
<evidence type="ECO:0000256" key="4">
    <source>
        <dbReference type="ARBA" id="ARBA00022801"/>
    </source>
</evidence>
<feature type="transmembrane region" description="Helical" evidence="6">
    <location>
        <begin position="33"/>
        <end position="54"/>
    </location>
</feature>
<evidence type="ECO:0000313" key="9">
    <source>
        <dbReference type="Proteomes" id="UP000603434"/>
    </source>
</evidence>
<keyword evidence="2" id="KW-0645">Protease</keyword>
<comment type="caution">
    <text evidence="8">The sequence shown here is derived from an EMBL/GenBank/DDBJ whole genome shotgun (WGS) entry which is preliminary data.</text>
</comment>
<evidence type="ECO:0000256" key="2">
    <source>
        <dbReference type="ARBA" id="ARBA00022670"/>
    </source>
</evidence>
<accession>A0A8J6TM11</accession>
<dbReference type="PANTHER" id="PTHR47360">
    <property type="entry name" value="MUREIN DD-ENDOPEPTIDASE MEPS/MUREIN LD-CARBOXYPEPTIDASE"/>
    <property type="match status" value="1"/>
</dbReference>
<organism evidence="8 9">
    <name type="scientific">Candidatus Desulfatibia profunda</name>
    <dbReference type="NCBI Taxonomy" id="2841695"/>
    <lineage>
        <taxon>Bacteria</taxon>
        <taxon>Pseudomonadati</taxon>
        <taxon>Thermodesulfobacteriota</taxon>
        <taxon>Desulfobacteria</taxon>
        <taxon>Desulfobacterales</taxon>
        <taxon>Desulfobacterales incertae sedis</taxon>
        <taxon>Candidatus Desulfatibia</taxon>
    </lineage>
</organism>
<keyword evidence="6" id="KW-0472">Membrane</keyword>
<name>A0A8J6TM11_9BACT</name>
<dbReference type="InterPro" id="IPR000064">
    <property type="entry name" value="NLP_P60_dom"/>
</dbReference>
<gene>
    <name evidence="8" type="ORF">H8E23_09540</name>
</gene>
<evidence type="ECO:0000256" key="6">
    <source>
        <dbReference type="SAM" id="Phobius"/>
    </source>
</evidence>
<evidence type="ECO:0000256" key="5">
    <source>
        <dbReference type="ARBA" id="ARBA00022807"/>
    </source>
</evidence>
<keyword evidence="6" id="KW-1133">Transmembrane helix</keyword>
<keyword evidence="5" id="KW-0788">Thiol protease</keyword>
<dbReference type="AlphaFoldDB" id="A0A8J6TM11"/>
<evidence type="ECO:0000256" key="1">
    <source>
        <dbReference type="ARBA" id="ARBA00007074"/>
    </source>
</evidence>
<evidence type="ECO:0000259" key="7">
    <source>
        <dbReference type="PROSITE" id="PS51935"/>
    </source>
</evidence>
<keyword evidence="3" id="KW-0732">Signal</keyword>
<dbReference type="SUPFAM" id="SSF54001">
    <property type="entry name" value="Cysteine proteinases"/>
    <property type="match status" value="1"/>
</dbReference>
<dbReference type="Proteomes" id="UP000603434">
    <property type="component" value="Unassembled WGS sequence"/>
</dbReference>
<keyword evidence="6" id="KW-0812">Transmembrane</keyword>
<keyword evidence="4" id="KW-0378">Hydrolase</keyword>
<reference evidence="8 9" key="1">
    <citation type="submission" date="2020-08" db="EMBL/GenBank/DDBJ databases">
        <title>Bridging the membrane lipid divide: bacteria of the FCB group superphylum have the potential to synthesize archaeal ether lipids.</title>
        <authorList>
            <person name="Villanueva L."/>
            <person name="Von Meijenfeldt F.A.B."/>
            <person name="Westbye A.B."/>
            <person name="Yadav S."/>
            <person name="Hopmans E.C."/>
            <person name="Dutilh B.E."/>
            <person name="Sinninghe Damste J.S."/>
        </authorList>
    </citation>
    <scope>NUCLEOTIDE SEQUENCE [LARGE SCALE GENOMIC DNA]</scope>
    <source>
        <strain evidence="8">NIOZ-UU30</strain>
    </source>
</reference>
<dbReference type="GO" id="GO:0006508">
    <property type="term" value="P:proteolysis"/>
    <property type="evidence" value="ECO:0007669"/>
    <property type="project" value="UniProtKB-KW"/>
</dbReference>
<dbReference type="InterPro" id="IPR052062">
    <property type="entry name" value="Murein_DD/LD_carboxypeptidase"/>
</dbReference>
<sequence>MQEKVKLNWVGAGEGFKIKAKVQIAAFKGLGSILRMIGFGGMIVFMAPALSSIWDHESAAFPASMPIPQKQGLDLQNRLIQTEVQKYLGTPYRRGGGTRKGMDCSGFVRRIYQELFGVDLPYQARYQYHLGIFEKVSPQNLKTGDLIFFSATKNKKRINHVGIYLYDGQFAHAIRKSGVTISSLSNPHWKSRFFDAKRLPMEDGPRQELLEKYADGLAQIADQKSSITIGFAAGEFYRYRPATDLLTFWEARQESVFAPELTYTKALLGQSWTLNLAAFREFYVLDRPEDPFRKNRMDQETEVLSETFDLMHRDGFRLSSDLRLSDYLQITPSLTYFSAGRYIDTIYQPRLSFGIDLGIGSWYYDWPISMALNYSDLQPSASRLALPGDEREVFDMSITFRHRINPNLHLLFTGEYAERYQMVQQEPEKPFNEKKIEEQGFSIKLNITF</sequence>
<dbReference type="InterPro" id="IPR038765">
    <property type="entry name" value="Papain-like_cys_pep_sf"/>
</dbReference>
<dbReference type="EMBL" id="JACNJH010000142">
    <property type="protein sequence ID" value="MBC8361629.1"/>
    <property type="molecule type" value="Genomic_DNA"/>
</dbReference>
<comment type="similarity">
    <text evidence="1">Belongs to the peptidase C40 family.</text>
</comment>
<dbReference type="GO" id="GO:0008234">
    <property type="term" value="F:cysteine-type peptidase activity"/>
    <property type="evidence" value="ECO:0007669"/>
    <property type="project" value="UniProtKB-KW"/>
</dbReference>
<feature type="domain" description="NlpC/P60" evidence="7">
    <location>
        <begin position="74"/>
        <end position="200"/>
    </location>
</feature>